<proteinExistence type="predicted"/>
<dbReference type="InterPro" id="IPR029058">
    <property type="entry name" value="AB_hydrolase_fold"/>
</dbReference>
<dbReference type="GO" id="GO:0052689">
    <property type="term" value="F:carboxylic ester hydrolase activity"/>
    <property type="evidence" value="ECO:0007669"/>
    <property type="project" value="TreeGrafter"/>
</dbReference>
<keyword evidence="3" id="KW-1185">Reference proteome</keyword>
<dbReference type="InterPro" id="IPR053145">
    <property type="entry name" value="AB_hydrolase_Est10"/>
</dbReference>
<dbReference type="PANTHER" id="PTHR43265:SF1">
    <property type="entry name" value="ESTERASE ESTD"/>
    <property type="match status" value="1"/>
</dbReference>
<gene>
    <name evidence="2" type="ORF">Pla133_20600</name>
</gene>
<dbReference type="SUPFAM" id="SSF53474">
    <property type="entry name" value="alpha/beta-Hydrolases"/>
    <property type="match status" value="1"/>
</dbReference>
<feature type="domain" description="AB hydrolase-1" evidence="1">
    <location>
        <begin position="89"/>
        <end position="212"/>
    </location>
</feature>
<dbReference type="PANTHER" id="PTHR43265">
    <property type="entry name" value="ESTERASE ESTD"/>
    <property type="match status" value="1"/>
</dbReference>
<organism evidence="2 3">
    <name type="scientific">Engelhardtia mirabilis</name>
    <dbReference type="NCBI Taxonomy" id="2528011"/>
    <lineage>
        <taxon>Bacteria</taxon>
        <taxon>Pseudomonadati</taxon>
        <taxon>Planctomycetota</taxon>
        <taxon>Planctomycetia</taxon>
        <taxon>Planctomycetia incertae sedis</taxon>
        <taxon>Engelhardtia</taxon>
    </lineage>
</organism>
<name>A0A518BJ59_9BACT</name>
<dbReference type="KEGG" id="pbap:Pla133_20600"/>
<sequence>MLTSSLLVAALSGPLLPVQVEFPSACATTTSHSIPAGPSIAVGPPIVARPLAQRGRTGLEPVALRTSDKIALKGDFYAPREDDRRAPAVLLIHGAGSDRSTLTDMAEGLQRANFAVLTLDLRGHGESVAENLDWSDMDAEARKTLWAFATRDVDTAARWLSQHEGIHSTNLTVIGVGAGGALAVRHAAHDENVRCVGIVGLESELYGFDLTSDLRDVEGLPVMIVAGRDQRDAADELVEEVEGDGYISIVGVRSEGAEVLTDKKLRKDVSDWVEAQAMPKRGGRS</sequence>
<evidence type="ECO:0000313" key="2">
    <source>
        <dbReference type="EMBL" id="QDU66983.1"/>
    </source>
</evidence>
<dbReference type="RefSeq" id="WP_145064778.1">
    <property type="nucleotide sequence ID" value="NZ_CP036287.1"/>
</dbReference>
<protein>
    <submittedName>
        <fullName evidence="2">Alpha/beta hydrolase family protein</fullName>
    </submittedName>
</protein>
<dbReference type="Gene3D" id="3.40.50.1820">
    <property type="entry name" value="alpha/beta hydrolase"/>
    <property type="match status" value="1"/>
</dbReference>
<dbReference type="Proteomes" id="UP000316921">
    <property type="component" value="Chromosome"/>
</dbReference>
<evidence type="ECO:0000313" key="3">
    <source>
        <dbReference type="Proteomes" id="UP000316921"/>
    </source>
</evidence>
<evidence type="ECO:0000259" key="1">
    <source>
        <dbReference type="Pfam" id="PF12697"/>
    </source>
</evidence>
<dbReference type="Pfam" id="PF12697">
    <property type="entry name" value="Abhydrolase_6"/>
    <property type="match status" value="1"/>
</dbReference>
<dbReference type="EMBL" id="CP036287">
    <property type="protein sequence ID" value="QDU66983.1"/>
    <property type="molecule type" value="Genomic_DNA"/>
</dbReference>
<dbReference type="InterPro" id="IPR000073">
    <property type="entry name" value="AB_hydrolase_1"/>
</dbReference>
<reference evidence="2 3" key="1">
    <citation type="submission" date="2019-02" db="EMBL/GenBank/DDBJ databases">
        <title>Deep-cultivation of Planctomycetes and their phenomic and genomic characterization uncovers novel biology.</title>
        <authorList>
            <person name="Wiegand S."/>
            <person name="Jogler M."/>
            <person name="Boedeker C."/>
            <person name="Pinto D."/>
            <person name="Vollmers J."/>
            <person name="Rivas-Marin E."/>
            <person name="Kohn T."/>
            <person name="Peeters S.H."/>
            <person name="Heuer A."/>
            <person name="Rast P."/>
            <person name="Oberbeckmann S."/>
            <person name="Bunk B."/>
            <person name="Jeske O."/>
            <person name="Meyerdierks A."/>
            <person name="Storesund J.E."/>
            <person name="Kallscheuer N."/>
            <person name="Luecker S."/>
            <person name="Lage O.M."/>
            <person name="Pohl T."/>
            <person name="Merkel B.J."/>
            <person name="Hornburger P."/>
            <person name="Mueller R.-W."/>
            <person name="Bruemmer F."/>
            <person name="Labrenz M."/>
            <person name="Spormann A.M."/>
            <person name="Op den Camp H."/>
            <person name="Overmann J."/>
            <person name="Amann R."/>
            <person name="Jetten M.S.M."/>
            <person name="Mascher T."/>
            <person name="Medema M.H."/>
            <person name="Devos D.P."/>
            <person name="Kaster A.-K."/>
            <person name="Ovreas L."/>
            <person name="Rohde M."/>
            <person name="Galperin M.Y."/>
            <person name="Jogler C."/>
        </authorList>
    </citation>
    <scope>NUCLEOTIDE SEQUENCE [LARGE SCALE GENOMIC DNA]</scope>
    <source>
        <strain evidence="2 3">Pla133</strain>
    </source>
</reference>
<dbReference type="AlphaFoldDB" id="A0A518BJ59"/>
<keyword evidence="2" id="KW-0378">Hydrolase</keyword>
<accession>A0A518BJ59</accession>